<dbReference type="EMBL" id="BPLR01011983">
    <property type="protein sequence ID" value="GIY50480.1"/>
    <property type="molecule type" value="Genomic_DNA"/>
</dbReference>
<dbReference type="GO" id="GO:0005576">
    <property type="term" value="C:extracellular region"/>
    <property type="evidence" value="ECO:0007669"/>
    <property type="project" value="UniProtKB-SubCell"/>
</dbReference>
<dbReference type="PANTHER" id="PTHR46698:SF3">
    <property type="entry name" value="TENECTIN ISOFORM 1-RELATED"/>
    <property type="match status" value="1"/>
</dbReference>
<reference evidence="4 5" key="1">
    <citation type="submission" date="2021-06" db="EMBL/GenBank/DDBJ databases">
        <title>Caerostris extrusa draft genome.</title>
        <authorList>
            <person name="Kono N."/>
            <person name="Arakawa K."/>
        </authorList>
    </citation>
    <scope>NUCLEOTIDE SEQUENCE [LARGE SCALE GENOMIC DNA]</scope>
</reference>
<accession>A0AAV4TZ40</accession>
<evidence type="ECO:0000256" key="2">
    <source>
        <dbReference type="ARBA" id="ARBA00022525"/>
    </source>
</evidence>
<evidence type="ECO:0000256" key="1">
    <source>
        <dbReference type="ARBA" id="ARBA00004613"/>
    </source>
</evidence>
<dbReference type="Proteomes" id="UP001054945">
    <property type="component" value="Unassembled WGS sequence"/>
</dbReference>
<dbReference type="PANTHER" id="PTHR46698">
    <property type="entry name" value="CROSSVEINLESS 2"/>
    <property type="match status" value="1"/>
</dbReference>
<sequence>MHPIYADRDCCPIGWECGMTAKDHLISSSRVVVIDWSGLGCLKNISFASEWDMEKFLDIIRWLYHLNRFDVVFEESVKGLQNIDVIRDQMFFVIEEYRFVVLFEASVQKADLLQDCNIKQKSRYYGTQNPGQQLSKGPQCDCEWRYLKHYEAKGCRPVYEEKPQTDKPSCTCPWRFDCSQADEIHEDERVCLYKKHVYPIGSKIPTSNPCETCSCATDYFTQAATISCTTTECPAVYSQTPLPEGCHYVYKENQCCPTSVECLPACEYKGKMYYEGEQIYPEEDPCLICLCNQN</sequence>
<gene>
    <name evidence="4" type="primary">AVEN_127801_1</name>
    <name evidence="4" type="ORF">CEXT_335941</name>
</gene>
<comment type="caution">
    <text evidence="4">The sequence shown here is derived from an EMBL/GenBank/DDBJ whole genome shotgun (WGS) entry which is preliminary data.</text>
</comment>
<keyword evidence="3" id="KW-0732">Signal</keyword>
<evidence type="ECO:0000256" key="3">
    <source>
        <dbReference type="ARBA" id="ARBA00022729"/>
    </source>
</evidence>
<protein>
    <submittedName>
        <fullName evidence="4">Uncharacterized protein</fullName>
    </submittedName>
</protein>
<dbReference type="AlphaFoldDB" id="A0AAV4TZ40"/>
<name>A0AAV4TZ40_CAEEX</name>
<comment type="subcellular location">
    <subcellularLocation>
        <location evidence="1">Secreted</location>
    </subcellularLocation>
</comment>
<evidence type="ECO:0000313" key="5">
    <source>
        <dbReference type="Proteomes" id="UP001054945"/>
    </source>
</evidence>
<keyword evidence="5" id="KW-1185">Reference proteome</keyword>
<dbReference type="InterPro" id="IPR052424">
    <property type="entry name" value="Kielin_Chordin-BMP_Reg"/>
</dbReference>
<keyword evidence="2" id="KW-0964">Secreted</keyword>
<evidence type="ECO:0000313" key="4">
    <source>
        <dbReference type="EMBL" id="GIY50480.1"/>
    </source>
</evidence>
<proteinExistence type="predicted"/>
<organism evidence="4 5">
    <name type="scientific">Caerostris extrusa</name>
    <name type="common">Bark spider</name>
    <name type="synonym">Caerostris bankana</name>
    <dbReference type="NCBI Taxonomy" id="172846"/>
    <lineage>
        <taxon>Eukaryota</taxon>
        <taxon>Metazoa</taxon>
        <taxon>Ecdysozoa</taxon>
        <taxon>Arthropoda</taxon>
        <taxon>Chelicerata</taxon>
        <taxon>Arachnida</taxon>
        <taxon>Araneae</taxon>
        <taxon>Araneomorphae</taxon>
        <taxon>Entelegynae</taxon>
        <taxon>Araneoidea</taxon>
        <taxon>Araneidae</taxon>
        <taxon>Caerostris</taxon>
    </lineage>
</organism>